<dbReference type="InterPro" id="IPR011055">
    <property type="entry name" value="Dup_hybrid_motif"/>
</dbReference>
<protein>
    <submittedName>
        <fullName evidence="3">M23 family metallopeptidase</fullName>
    </submittedName>
</protein>
<dbReference type="PANTHER" id="PTHR21666:SF270">
    <property type="entry name" value="MUREIN HYDROLASE ACTIVATOR ENVC"/>
    <property type="match status" value="1"/>
</dbReference>
<feature type="transmembrane region" description="Helical" evidence="1">
    <location>
        <begin position="6"/>
        <end position="24"/>
    </location>
</feature>
<dbReference type="GO" id="GO:0004222">
    <property type="term" value="F:metalloendopeptidase activity"/>
    <property type="evidence" value="ECO:0007669"/>
    <property type="project" value="TreeGrafter"/>
</dbReference>
<proteinExistence type="predicted"/>
<gene>
    <name evidence="3" type="ORF">JIN81_06600</name>
</gene>
<accession>A0A934RE02</accession>
<dbReference type="AlphaFoldDB" id="A0A934RE02"/>
<comment type="caution">
    <text evidence="3">The sequence shown here is derived from an EMBL/GenBank/DDBJ whole genome shotgun (WGS) entry which is preliminary data.</text>
</comment>
<evidence type="ECO:0000313" key="3">
    <source>
        <dbReference type="EMBL" id="MBK1826680.1"/>
    </source>
</evidence>
<keyword evidence="1" id="KW-0812">Transmembrane</keyword>
<keyword evidence="1" id="KW-0472">Membrane</keyword>
<sequence>MKLFNPVTISLILLGGLMIFVAIWRGPSHDLPAIESLANYQTADAPLLLPEDGQPRHRLHQLSAWDRVKLPRAARFDSPMGSETGGLTYNAQKFWEMNDKRGGHHTGDDLNGIGGMNSDLGDPVFATADGLVLYAGEPSPGWGKTLVVGHHTTDGRSLHSMYAHLDQMDVAVGTTVERGQRIGKVGTANGYYPAHLHFEMRESDGVDIGGGYSMLPLNRLNPSETIVALRGAPEDRPAPSILPYAMDKDSPWNRLELSPEDAARLGEIFDGNGK</sequence>
<feature type="domain" description="M23ase beta-sheet core" evidence="2">
    <location>
        <begin position="118"/>
        <end position="203"/>
    </location>
</feature>
<organism evidence="3 4">
    <name type="scientific">Haloferula rosea</name>
    <dbReference type="NCBI Taxonomy" id="490093"/>
    <lineage>
        <taxon>Bacteria</taxon>
        <taxon>Pseudomonadati</taxon>
        <taxon>Verrucomicrobiota</taxon>
        <taxon>Verrucomicrobiia</taxon>
        <taxon>Verrucomicrobiales</taxon>
        <taxon>Verrucomicrobiaceae</taxon>
        <taxon>Haloferula</taxon>
    </lineage>
</organism>
<dbReference type="RefSeq" id="WP_234044548.1">
    <property type="nucleotide sequence ID" value="NZ_JAENII010000004.1"/>
</dbReference>
<name>A0A934RE02_9BACT</name>
<evidence type="ECO:0000313" key="4">
    <source>
        <dbReference type="Proteomes" id="UP000658278"/>
    </source>
</evidence>
<keyword evidence="1" id="KW-1133">Transmembrane helix</keyword>
<dbReference type="Gene3D" id="2.70.70.10">
    <property type="entry name" value="Glucose Permease (Domain IIA)"/>
    <property type="match status" value="1"/>
</dbReference>
<evidence type="ECO:0000259" key="2">
    <source>
        <dbReference type="Pfam" id="PF01551"/>
    </source>
</evidence>
<dbReference type="CDD" id="cd12797">
    <property type="entry name" value="M23_peptidase"/>
    <property type="match status" value="1"/>
</dbReference>
<dbReference type="PANTHER" id="PTHR21666">
    <property type="entry name" value="PEPTIDASE-RELATED"/>
    <property type="match status" value="1"/>
</dbReference>
<reference evidence="3" key="1">
    <citation type="submission" date="2021-01" db="EMBL/GenBank/DDBJ databases">
        <title>Modified the classification status of verrucomicrobia.</title>
        <authorList>
            <person name="Feng X."/>
        </authorList>
    </citation>
    <scope>NUCLEOTIDE SEQUENCE</scope>
    <source>
        <strain evidence="3">KCTC 22201</strain>
    </source>
</reference>
<dbReference type="InterPro" id="IPR016047">
    <property type="entry name" value="M23ase_b-sheet_dom"/>
</dbReference>
<evidence type="ECO:0000256" key="1">
    <source>
        <dbReference type="SAM" id="Phobius"/>
    </source>
</evidence>
<keyword evidence="4" id="KW-1185">Reference proteome</keyword>
<dbReference type="SUPFAM" id="SSF51261">
    <property type="entry name" value="Duplicated hybrid motif"/>
    <property type="match status" value="1"/>
</dbReference>
<dbReference type="Proteomes" id="UP000658278">
    <property type="component" value="Unassembled WGS sequence"/>
</dbReference>
<dbReference type="EMBL" id="JAENII010000004">
    <property type="protein sequence ID" value="MBK1826680.1"/>
    <property type="molecule type" value="Genomic_DNA"/>
</dbReference>
<dbReference type="InterPro" id="IPR050570">
    <property type="entry name" value="Cell_wall_metabolism_enzyme"/>
</dbReference>
<dbReference type="Pfam" id="PF01551">
    <property type="entry name" value="Peptidase_M23"/>
    <property type="match status" value="1"/>
</dbReference>